<proteinExistence type="predicted"/>
<evidence type="ECO:0000256" key="2">
    <source>
        <dbReference type="SAM" id="Phobius"/>
    </source>
</evidence>
<keyword evidence="2" id="KW-1133">Transmembrane helix</keyword>
<keyword evidence="2" id="KW-0812">Transmembrane</keyword>
<sequence>MSAAGGQDGASDGSSVSEEEWERFLRESVAGAAGAPVEPSARAREVERRLRESSGQPEGWRTYSPARPRRRTGWYVAGLVAVVALLVVALFPHQVVGWFGGNDDRQDEAPLAAESESPREAPGAEPDLRPTLAEPFRGSPAARWADGAAGITVPPAEATGWMDAAQVERALRQSRDFLVDAGLNSRVLRGERPTKAIALLNPHQKDVQEYLRAALSSTAPTDKTDPLLLFSRFQPEQSRPVGDVVKTRGRLTYREGKHGAVEVAADVTFVYPVTPAGDDGRDAEVVRTIVRREVVMSWDDPAEVITEPGTMSLVSYALDMTNGGCSAPTGYFVPPFGTADEPADEAHHVDPYDRSKRIDTSNGTTGTGNSCVTATRS</sequence>
<name>A0ABQ2WAQ1_9ACTN</name>
<feature type="compositionally biased region" description="Basic and acidic residues" evidence="1">
    <location>
        <begin position="345"/>
        <end position="359"/>
    </location>
</feature>
<dbReference type="EMBL" id="BMTF01000029">
    <property type="protein sequence ID" value="GGV94803.1"/>
    <property type="molecule type" value="Genomic_DNA"/>
</dbReference>
<keyword evidence="2" id="KW-0472">Membrane</keyword>
<feature type="region of interest" description="Disordered" evidence="1">
    <location>
        <begin position="345"/>
        <end position="377"/>
    </location>
</feature>
<dbReference type="Proteomes" id="UP000660675">
    <property type="component" value="Unassembled WGS sequence"/>
</dbReference>
<gene>
    <name evidence="3" type="ORF">GCM10015535_60940</name>
</gene>
<accession>A0ABQ2WAQ1</accession>
<feature type="region of interest" description="Disordered" evidence="1">
    <location>
        <begin position="1"/>
        <end position="66"/>
    </location>
</feature>
<feature type="compositionally biased region" description="Low complexity" evidence="1">
    <location>
        <begin position="360"/>
        <end position="370"/>
    </location>
</feature>
<comment type="caution">
    <text evidence="3">The sequence shown here is derived from an EMBL/GenBank/DDBJ whole genome shotgun (WGS) entry which is preliminary data.</text>
</comment>
<feature type="compositionally biased region" description="Basic and acidic residues" evidence="1">
    <location>
        <begin position="41"/>
        <end position="52"/>
    </location>
</feature>
<organism evidence="3 4">
    <name type="scientific">Streptomyces gelaticus</name>
    <dbReference type="NCBI Taxonomy" id="285446"/>
    <lineage>
        <taxon>Bacteria</taxon>
        <taxon>Bacillati</taxon>
        <taxon>Actinomycetota</taxon>
        <taxon>Actinomycetes</taxon>
        <taxon>Kitasatosporales</taxon>
        <taxon>Streptomycetaceae</taxon>
        <taxon>Streptomyces</taxon>
    </lineage>
</organism>
<keyword evidence="4" id="KW-1185">Reference proteome</keyword>
<evidence type="ECO:0000256" key="1">
    <source>
        <dbReference type="SAM" id="MobiDB-lite"/>
    </source>
</evidence>
<feature type="transmembrane region" description="Helical" evidence="2">
    <location>
        <begin position="73"/>
        <end position="91"/>
    </location>
</feature>
<evidence type="ECO:0000313" key="4">
    <source>
        <dbReference type="Proteomes" id="UP000660675"/>
    </source>
</evidence>
<protein>
    <submittedName>
        <fullName evidence="3">Uncharacterized protein</fullName>
    </submittedName>
</protein>
<reference evidence="4" key="1">
    <citation type="journal article" date="2019" name="Int. J. Syst. Evol. Microbiol.">
        <title>The Global Catalogue of Microorganisms (GCM) 10K type strain sequencing project: providing services to taxonomists for standard genome sequencing and annotation.</title>
        <authorList>
            <consortium name="The Broad Institute Genomics Platform"/>
            <consortium name="The Broad Institute Genome Sequencing Center for Infectious Disease"/>
            <person name="Wu L."/>
            <person name="Ma J."/>
        </authorList>
    </citation>
    <scope>NUCLEOTIDE SEQUENCE [LARGE SCALE GENOMIC DNA]</scope>
    <source>
        <strain evidence="4">JCM 4376</strain>
    </source>
</reference>
<evidence type="ECO:0000313" key="3">
    <source>
        <dbReference type="EMBL" id="GGV94803.1"/>
    </source>
</evidence>
<feature type="region of interest" description="Disordered" evidence="1">
    <location>
        <begin position="106"/>
        <end position="134"/>
    </location>
</feature>
<feature type="compositionally biased region" description="Low complexity" evidence="1">
    <location>
        <begin position="1"/>
        <end position="15"/>
    </location>
</feature>